<protein>
    <submittedName>
        <fullName evidence="1">Uncharacterized protein</fullName>
    </submittedName>
</protein>
<dbReference type="Proteomes" id="UP000008637">
    <property type="component" value="Chromosome"/>
</dbReference>
<reference evidence="1 2" key="1">
    <citation type="journal article" date="2011" name="J. Bacteriol.">
        <title>Complete genome sequence of Mycoplasma haemofelis, a hemotropic mycoplasma.</title>
        <authorList>
            <person name="Barker E.N."/>
            <person name="Helps C.R."/>
            <person name="Peters I.R."/>
            <person name="Darby A.C."/>
            <person name="Radford A.D."/>
            <person name="Tasker S."/>
        </authorList>
    </citation>
    <scope>NUCLEOTIDE SEQUENCE [LARGE SCALE GENOMIC DNA]</scope>
    <source>
        <strain evidence="1 2">Langford 1</strain>
    </source>
</reference>
<sequence>MSDLKSHFLILFQRIYLSPSDKVLDDCLRYLEEADSDLNKLKSFDTLGVSPFSSKEEIGIDSSLFTESTEANENVELLQDLIHNYEFVNIQIKKADFGGD</sequence>
<dbReference type="HOGENOM" id="CLU_2302755_0_0_14"/>
<dbReference type="EMBL" id="FR773153">
    <property type="protein sequence ID" value="CBY93497.1"/>
    <property type="molecule type" value="Genomic_DNA"/>
</dbReference>
<dbReference type="AlphaFoldDB" id="E8ZK26"/>
<keyword evidence="2" id="KW-1185">Reference proteome</keyword>
<name>E8ZK26_MYCHL</name>
<proteinExistence type="predicted"/>
<dbReference type="OrthoDB" id="9840218at2"/>
<evidence type="ECO:0000313" key="2">
    <source>
        <dbReference type="Proteomes" id="UP000008637"/>
    </source>
</evidence>
<gene>
    <name evidence="1" type="ORF">HF1_14890</name>
</gene>
<dbReference type="KEGG" id="mha:HF1_14890"/>
<organism evidence="1 2">
    <name type="scientific">Mycoplasma haemofelis (strain Langford 1)</name>
    <name type="common">Haemobartonella felis</name>
    <dbReference type="NCBI Taxonomy" id="941640"/>
    <lineage>
        <taxon>Bacteria</taxon>
        <taxon>Bacillati</taxon>
        <taxon>Mycoplasmatota</taxon>
        <taxon>Mollicutes</taxon>
        <taxon>Mycoplasmataceae</taxon>
        <taxon>Mycoplasma</taxon>
    </lineage>
</organism>
<evidence type="ECO:0000313" key="1">
    <source>
        <dbReference type="EMBL" id="CBY93497.1"/>
    </source>
</evidence>
<accession>E8ZK26</accession>